<sequence length="320" mass="35833">MHSISTDSEELNSSAKINRGKRRTKRQCRKRAAIKRSETGDLILVGKNKVPQVQSLELNKRTLAPKNEELHMNKSRSGMSHKRESHKYEKRTRMTVEEGHKLLDEKSLEHLNGEISTSDLELSEESDSSLHFTKATSFPRSSRGQENGLDHLASCAVSTFGSRLGHSHKNLMVPLGAEDHLVSQPGIQDIVRLQGLNMQAGNNFYTSDKTTDLAVMKNKKFYSEDKETMTTMSQEAQEKEQDLQTQVEAMVTMLETCDLVEQLVLRNTGLTDDLLKSLVTALKNSPSEVILINLNLNSIGPPGVQTLLNLMRLKPQIKGL</sequence>
<feature type="region of interest" description="Disordered" evidence="1">
    <location>
        <begin position="1"/>
        <end position="33"/>
    </location>
</feature>
<dbReference type="InterPro" id="IPR032675">
    <property type="entry name" value="LRR_dom_sf"/>
</dbReference>
<dbReference type="EMBL" id="JAFBMS010000002">
    <property type="protein sequence ID" value="KAG9354443.1"/>
    <property type="molecule type" value="Genomic_DNA"/>
</dbReference>
<proteinExistence type="predicted"/>
<reference evidence="2" key="1">
    <citation type="thesis" date="2021" institute="BYU ScholarsArchive" country="Provo, UT, USA">
        <title>Applications of and Algorithms for Genome Assembly and Genomic Analyses with an Emphasis on Marine Teleosts.</title>
        <authorList>
            <person name="Pickett B.D."/>
        </authorList>
    </citation>
    <scope>NUCLEOTIDE SEQUENCE</scope>
    <source>
        <strain evidence="2">HI-2016</strain>
    </source>
</reference>
<dbReference type="Proteomes" id="UP000824540">
    <property type="component" value="Unassembled WGS sequence"/>
</dbReference>
<comment type="caution">
    <text evidence="2">The sequence shown here is derived from an EMBL/GenBank/DDBJ whole genome shotgun (WGS) entry which is preliminary data.</text>
</comment>
<feature type="non-terminal residue" evidence="2">
    <location>
        <position position="320"/>
    </location>
</feature>
<dbReference type="AlphaFoldDB" id="A0A8T2PSV9"/>
<feature type="region of interest" description="Disordered" evidence="1">
    <location>
        <begin position="73"/>
        <end position="92"/>
    </location>
</feature>
<gene>
    <name evidence="2" type="ORF">JZ751_001153</name>
</gene>
<feature type="compositionally biased region" description="Polar residues" evidence="1">
    <location>
        <begin position="1"/>
        <end position="16"/>
    </location>
</feature>
<accession>A0A8T2PSV9</accession>
<dbReference type="Gene3D" id="3.80.10.10">
    <property type="entry name" value="Ribonuclease Inhibitor"/>
    <property type="match status" value="1"/>
</dbReference>
<organism evidence="2 3">
    <name type="scientific">Albula glossodonta</name>
    <name type="common">roundjaw bonefish</name>
    <dbReference type="NCBI Taxonomy" id="121402"/>
    <lineage>
        <taxon>Eukaryota</taxon>
        <taxon>Metazoa</taxon>
        <taxon>Chordata</taxon>
        <taxon>Craniata</taxon>
        <taxon>Vertebrata</taxon>
        <taxon>Euteleostomi</taxon>
        <taxon>Actinopterygii</taxon>
        <taxon>Neopterygii</taxon>
        <taxon>Teleostei</taxon>
        <taxon>Albuliformes</taxon>
        <taxon>Albulidae</taxon>
        <taxon>Albula</taxon>
    </lineage>
</organism>
<name>A0A8T2PSV9_9TELE</name>
<dbReference type="SUPFAM" id="SSF52047">
    <property type="entry name" value="RNI-like"/>
    <property type="match status" value="1"/>
</dbReference>
<evidence type="ECO:0000313" key="3">
    <source>
        <dbReference type="Proteomes" id="UP000824540"/>
    </source>
</evidence>
<evidence type="ECO:0000313" key="2">
    <source>
        <dbReference type="EMBL" id="KAG9354443.1"/>
    </source>
</evidence>
<keyword evidence="3" id="KW-1185">Reference proteome</keyword>
<dbReference type="OrthoDB" id="120976at2759"/>
<evidence type="ECO:0000256" key="1">
    <source>
        <dbReference type="SAM" id="MobiDB-lite"/>
    </source>
</evidence>
<feature type="compositionally biased region" description="Basic residues" evidence="1">
    <location>
        <begin position="79"/>
        <end position="90"/>
    </location>
</feature>
<protein>
    <submittedName>
        <fullName evidence="2">Uncharacterized protein</fullName>
    </submittedName>
</protein>
<feature type="compositionally biased region" description="Basic residues" evidence="1">
    <location>
        <begin position="18"/>
        <end position="33"/>
    </location>
</feature>